<evidence type="ECO:0000313" key="2">
    <source>
        <dbReference type="EMBL" id="SMF91471.1"/>
    </source>
</evidence>
<protein>
    <recommendedName>
        <fullName evidence="4">DUF47 family protein</fullName>
    </recommendedName>
</protein>
<organism evidence="2 3">
    <name type="scientific">Azospirillum oryzae</name>
    <dbReference type="NCBI Taxonomy" id="286727"/>
    <lineage>
        <taxon>Bacteria</taxon>
        <taxon>Pseudomonadati</taxon>
        <taxon>Pseudomonadota</taxon>
        <taxon>Alphaproteobacteria</taxon>
        <taxon>Rhodospirillales</taxon>
        <taxon>Azospirillaceae</taxon>
        <taxon>Azospirillum</taxon>
    </lineage>
</organism>
<dbReference type="RefSeq" id="WP_085092053.1">
    <property type="nucleotide sequence ID" value="NZ_FXAK01000010.1"/>
</dbReference>
<sequence length="214" mass="24010">MLLRAFRSLMPKEERFVDQFVEQARHIVAASAALEAVMDAGPDDRTQKIAALKRVEKDADRVAKDAGRDLHRAFITPFDRSDILSLINALDDAIDLMDEVPRHAGLYGVEVFDEPMRRFVALIRQQADVLLELMPLLGAIARNAERIDHLCGRLSDLEDEADDVLREALKALIAEKPDMIAFLGRRELYEMLEAVTDRCDDVGDLVAGITLDQV</sequence>
<proteinExistence type="inferred from homology"/>
<evidence type="ECO:0008006" key="4">
    <source>
        <dbReference type="Google" id="ProtNLM"/>
    </source>
</evidence>
<dbReference type="Proteomes" id="UP000192936">
    <property type="component" value="Unassembled WGS sequence"/>
</dbReference>
<evidence type="ECO:0000256" key="1">
    <source>
        <dbReference type="ARBA" id="ARBA00008591"/>
    </source>
</evidence>
<comment type="similarity">
    <text evidence="1">Belongs to the UPF0111 family.</text>
</comment>
<dbReference type="PANTHER" id="PTHR37298:SF1">
    <property type="entry name" value="UPF0111 PROTEIN YKAA"/>
    <property type="match status" value="1"/>
</dbReference>
<evidence type="ECO:0000313" key="3">
    <source>
        <dbReference type="Proteomes" id="UP000192936"/>
    </source>
</evidence>
<dbReference type="OrthoDB" id="9797568at2"/>
<dbReference type="STRING" id="286727.SAMN02982917_0249"/>
<gene>
    <name evidence="2" type="ORF">SAMN02982917_0249</name>
</gene>
<dbReference type="Pfam" id="PF01865">
    <property type="entry name" value="PhoU_div"/>
    <property type="match status" value="1"/>
</dbReference>
<reference evidence="2 3" key="1">
    <citation type="submission" date="2017-04" db="EMBL/GenBank/DDBJ databases">
        <authorList>
            <person name="Afonso C.L."/>
            <person name="Miller P.J."/>
            <person name="Scott M.A."/>
            <person name="Spackman E."/>
            <person name="Goraichik I."/>
            <person name="Dimitrov K.M."/>
            <person name="Suarez D.L."/>
            <person name="Swayne D.E."/>
        </authorList>
    </citation>
    <scope>NUCLEOTIDE SEQUENCE [LARGE SCALE GENOMIC DNA]</scope>
    <source>
        <strain evidence="2 3">A2P</strain>
    </source>
</reference>
<name>A0A1X7HRL4_9PROT</name>
<dbReference type="InterPro" id="IPR018445">
    <property type="entry name" value="Put_Phosphate_transp_reg"/>
</dbReference>
<dbReference type="Gene3D" id="1.20.58.220">
    <property type="entry name" value="Phosphate transport system protein phou homolog 2, domain 2"/>
    <property type="match status" value="1"/>
</dbReference>
<accession>A0A1X7HRL4</accession>
<dbReference type="InterPro" id="IPR052912">
    <property type="entry name" value="UPF0111_domain"/>
</dbReference>
<dbReference type="EMBL" id="FXAK01000010">
    <property type="protein sequence ID" value="SMF91471.1"/>
    <property type="molecule type" value="Genomic_DNA"/>
</dbReference>
<dbReference type="InterPro" id="IPR038078">
    <property type="entry name" value="PhoU-like_sf"/>
</dbReference>
<dbReference type="AlphaFoldDB" id="A0A1X7HRL4"/>
<dbReference type="PANTHER" id="PTHR37298">
    <property type="entry name" value="UPF0111 PROTEIN YKAA"/>
    <property type="match status" value="1"/>
</dbReference>